<evidence type="ECO:0000256" key="1">
    <source>
        <dbReference type="SAM" id="Phobius"/>
    </source>
</evidence>
<proteinExistence type="predicted"/>
<keyword evidence="1" id="KW-1133">Transmembrane helix</keyword>
<dbReference type="STRING" id="1414654.BFR47_08920"/>
<evidence type="ECO:0000313" key="3">
    <source>
        <dbReference type="Proteomes" id="UP000243073"/>
    </source>
</evidence>
<sequence>MRPDVLLVPGGQRGISLLEYVLGLVILAIVLVGAGLFFLSQPRQLDPVFQFRAVSLAEALAEQIVAVKYDANNNPVAQERCGIDGVPACANSPQASASDEVSSFAVVDDFQLWCNDGEKGAVGAVGGEALAAQLDLPEAQLYRRFTVETCVSVNEDDPDNIFKRVEIKVAIDQGTTLSFTLHRYNIR</sequence>
<reference evidence="2 3" key="1">
    <citation type="submission" date="2016-07" db="EMBL/GenBank/DDBJ databases">
        <title>Draft Genome Sequence of Oceanisphaera psychrotolerans, isolated from coastal sediment samples.</title>
        <authorList>
            <person name="Zhuo S."/>
            <person name="Ruan Z."/>
        </authorList>
    </citation>
    <scope>NUCLEOTIDE SEQUENCE [LARGE SCALE GENOMIC DNA]</scope>
    <source>
        <strain evidence="2 3">LAM-WHM-ZC</strain>
    </source>
</reference>
<evidence type="ECO:0000313" key="2">
    <source>
        <dbReference type="EMBL" id="OIN14014.1"/>
    </source>
</evidence>
<keyword evidence="1" id="KW-0472">Membrane</keyword>
<gene>
    <name evidence="2" type="ORF">BFR47_08920</name>
</gene>
<keyword evidence="3" id="KW-1185">Reference proteome</keyword>
<accession>A0A1J4QHT4</accession>
<feature type="transmembrane region" description="Helical" evidence="1">
    <location>
        <begin position="20"/>
        <end position="39"/>
    </location>
</feature>
<dbReference type="EMBL" id="MDKE01000003">
    <property type="protein sequence ID" value="OIN14014.1"/>
    <property type="molecule type" value="Genomic_DNA"/>
</dbReference>
<keyword evidence="1" id="KW-0812">Transmembrane</keyword>
<dbReference type="AlphaFoldDB" id="A0A1J4QHT4"/>
<dbReference type="RefSeq" id="WP_071471379.1">
    <property type="nucleotide sequence ID" value="NZ_MDKE01000003.1"/>
</dbReference>
<comment type="caution">
    <text evidence="2">The sequence shown here is derived from an EMBL/GenBank/DDBJ whole genome shotgun (WGS) entry which is preliminary data.</text>
</comment>
<organism evidence="2 3">
    <name type="scientific">Oceanisphaera psychrotolerans</name>
    <dbReference type="NCBI Taxonomy" id="1414654"/>
    <lineage>
        <taxon>Bacteria</taxon>
        <taxon>Pseudomonadati</taxon>
        <taxon>Pseudomonadota</taxon>
        <taxon>Gammaproteobacteria</taxon>
        <taxon>Aeromonadales</taxon>
        <taxon>Aeromonadaceae</taxon>
        <taxon>Oceanisphaera</taxon>
    </lineage>
</organism>
<name>A0A1J4QHT4_9GAMM</name>
<dbReference type="OrthoDB" id="5600450at2"/>
<dbReference type="Proteomes" id="UP000243073">
    <property type="component" value="Unassembled WGS sequence"/>
</dbReference>
<protein>
    <submittedName>
        <fullName evidence="2">Prepilin-type cleavage/methylation-like protein</fullName>
    </submittedName>
</protein>